<dbReference type="GO" id="GO:0008412">
    <property type="term" value="F:4-hydroxybenzoate polyprenyltransferase activity"/>
    <property type="evidence" value="ECO:0007669"/>
    <property type="project" value="TreeGrafter"/>
</dbReference>
<keyword evidence="5 8" id="KW-0812">Transmembrane</keyword>
<dbReference type="PANTHER" id="PTHR11048:SF28">
    <property type="entry name" value="4-HYDROXYBENZOATE POLYPRENYLTRANSFERASE, MITOCHONDRIAL"/>
    <property type="match status" value="1"/>
</dbReference>
<proteinExistence type="inferred from homology"/>
<evidence type="ECO:0000256" key="4">
    <source>
        <dbReference type="ARBA" id="ARBA00022679"/>
    </source>
</evidence>
<dbReference type="InterPro" id="IPR000537">
    <property type="entry name" value="UbiA_prenyltransferase"/>
</dbReference>
<dbReference type="CDD" id="cd13959">
    <property type="entry name" value="PT_UbiA_COQ2"/>
    <property type="match status" value="1"/>
</dbReference>
<feature type="transmembrane region" description="Helical" evidence="8">
    <location>
        <begin position="120"/>
        <end position="141"/>
    </location>
</feature>
<comment type="cofactor">
    <cofactor evidence="1">
        <name>Mg(2+)</name>
        <dbReference type="ChEBI" id="CHEBI:18420"/>
    </cofactor>
</comment>
<dbReference type="AlphaFoldDB" id="A0A8H4QKT3"/>
<sequence length="336" mass="37695">MNTQNEMSRLLRTPNSKASTFPPFPLNLVPEYVRPYLELIRIEKPTGTVLMFWPFAWGLTMAAQTVQLPLNVYCLELAKCLFGAFVVRSSACTVNDIFDRHVDAGVERTRNRPLASGRITVLNATLFLFFQYLVGITFFFYTTRDIAYVFALDRDISTLPTIPDIPSLEKIHTLATGVARLCDELWIYNCVDNDDQFYQLKSSLTSRRWLLVLDDALRYLHPSASCITPADALAFSTDTVYACQDIQDDIKMGVRSTAILFGSWIRPLLVCCGLSFLTFLALAGALNCNGPAYFIISIGGTAIHLVWQYLTVDLEEPNSCWGAIRIASCAARSYLD</sequence>
<comment type="caution">
    <text evidence="9">The sequence shown here is derived from an EMBL/GenBank/DDBJ whole genome shotgun (WGS) entry which is preliminary data.</text>
</comment>
<keyword evidence="7 8" id="KW-0472">Membrane</keyword>
<dbReference type="GO" id="GO:0006744">
    <property type="term" value="P:ubiquinone biosynthetic process"/>
    <property type="evidence" value="ECO:0007669"/>
    <property type="project" value="TreeGrafter"/>
</dbReference>
<gene>
    <name evidence="9" type="ORF">D9613_010833</name>
</gene>
<dbReference type="Proteomes" id="UP000521872">
    <property type="component" value="Unassembled WGS sequence"/>
</dbReference>
<feature type="transmembrane region" description="Helical" evidence="8">
    <location>
        <begin position="292"/>
        <end position="310"/>
    </location>
</feature>
<dbReference type="PANTHER" id="PTHR11048">
    <property type="entry name" value="PRENYLTRANSFERASES"/>
    <property type="match status" value="1"/>
</dbReference>
<reference evidence="9 10" key="1">
    <citation type="submission" date="2019-12" db="EMBL/GenBank/DDBJ databases">
        <authorList>
            <person name="Floudas D."/>
            <person name="Bentzer J."/>
            <person name="Ahren D."/>
            <person name="Johansson T."/>
            <person name="Persson P."/>
            <person name="Tunlid A."/>
        </authorList>
    </citation>
    <scope>NUCLEOTIDE SEQUENCE [LARGE SCALE GENOMIC DNA]</scope>
    <source>
        <strain evidence="9 10">CBS 102.39</strain>
    </source>
</reference>
<protein>
    <submittedName>
        <fullName evidence="9">Uncharacterized protein</fullName>
    </submittedName>
</protein>
<dbReference type="Gene3D" id="1.10.357.140">
    <property type="entry name" value="UbiA prenyltransferase"/>
    <property type="match status" value="1"/>
</dbReference>
<keyword evidence="10" id="KW-1185">Reference proteome</keyword>
<accession>A0A8H4QKT3</accession>
<keyword evidence="4" id="KW-0808">Transferase</keyword>
<evidence type="ECO:0000256" key="3">
    <source>
        <dbReference type="ARBA" id="ARBA00005985"/>
    </source>
</evidence>
<dbReference type="EMBL" id="JAACJL010000046">
    <property type="protein sequence ID" value="KAF4612947.1"/>
    <property type="molecule type" value="Genomic_DNA"/>
</dbReference>
<evidence type="ECO:0000256" key="1">
    <source>
        <dbReference type="ARBA" id="ARBA00001946"/>
    </source>
</evidence>
<dbReference type="InterPro" id="IPR039653">
    <property type="entry name" value="Prenyltransferase"/>
</dbReference>
<evidence type="ECO:0000256" key="8">
    <source>
        <dbReference type="SAM" id="Phobius"/>
    </source>
</evidence>
<feature type="transmembrane region" description="Helical" evidence="8">
    <location>
        <begin position="264"/>
        <end position="285"/>
    </location>
</feature>
<name>A0A8H4QKT3_9AGAR</name>
<organism evidence="9 10">
    <name type="scientific">Agrocybe pediades</name>
    <dbReference type="NCBI Taxonomy" id="84607"/>
    <lineage>
        <taxon>Eukaryota</taxon>
        <taxon>Fungi</taxon>
        <taxon>Dikarya</taxon>
        <taxon>Basidiomycota</taxon>
        <taxon>Agaricomycotina</taxon>
        <taxon>Agaricomycetes</taxon>
        <taxon>Agaricomycetidae</taxon>
        <taxon>Agaricales</taxon>
        <taxon>Agaricineae</taxon>
        <taxon>Strophariaceae</taxon>
        <taxon>Agrocybe</taxon>
    </lineage>
</organism>
<dbReference type="FunFam" id="1.20.120.1780:FF:000001">
    <property type="entry name" value="4-hydroxybenzoate octaprenyltransferase"/>
    <property type="match status" value="1"/>
</dbReference>
<dbReference type="Gene3D" id="1.20.120.1780">
    <property type="entry name" value="UbiA prenyltransferase"/>
    <property type="match status" value="1"/>
</dbReference>
<evidence type="ECO:0000256" key="6">
    <source>
        <dbReference type="ARBA" id="ARBA00022989"/>
    </source>
</evidence>
<evidence type="ECO:0000256" key="2">
    <source>
        <dbReference type="ARBA" id="ARBA00004141"/>
    </source>
</evidence>
<comment type="similarity">
    <text evidence="3">Belongs to the UbiA prenyltransferase family.</text>
</comment>
<evidence type="ECO:0000256" key="7">
    <source>
        <dbReference type="ARBA" id="ARBA00023136"/>
    </source>
</evidence>
<dbReference type="GO" id="GO:0005743">
    <property type="term" value="C:mitochondrial inner membrane"/>
    <property type="evidence" value="ECO:0007669"/>
    <property type="project" value="TreeGrafter"/>
</dbReference>
<keyword evidence="6 8" id="KW-1133">Transmembrane helix</keyword>
<evidence type="ECO:0000313" key="9">
    <source>
        <dbReference type="EMBL" id="KAF4612947.1"/>
    </source>
</evidence>
<evidence type="ECO:0000256" key="5">
    <source>
        <dbReference type="ARBA" id="ARBA00022692"/>
    </source>
</evidence>
<dbReference type="Pfam" id="PF01040">
    <property type="entry name" value="UbiA"/>
    <property type="match status" value="2"/>
</dbReference>
<evidence type="ECO:0000313" key="10">
    <source>
        <dbReference type="Proteomes" id="UP000521872"/>
    </source>
</evidence>
<dbReference type="InterPro" id="IPR044878">
    <property type="entry name" value="UbiA_sf"/>
</dbReference>
<comment type="subcellular location">
    <subcellularLocation>
        <location evidence="2">Membrane</location>
        <topology evidence="2">Multi-pass membrane protein</topology>
    </subcellularLocation>
</comment>